<organism evidence="4 5">
    <name type="scientific">Lingula anatina</name>
    <name type="common">Brachiopod</name>
    <name type="synonym">Lingula unguis</name>
    <dbReference type="NCBI Taxonomy" id="7574"/>
    <lineage>
        <taxon>Eukaryota</taxon>
        <taxon>Metazoa</taxon>
        <taxon>Spiralia</taxon>
        <taxon>Lophotrochozoa</taxon>
        <taxon>Brachiopoda</taxon>
        <taxon>Linguliformea</taxon>
        <taxon>Lingulata</taxon>
        <taxon>Lingulida</taxon>
        <taxon>Linguloidea</taxon>
        <taxon>Lingulidae</taxon>
        <taxon>Lingula</taxon>
    </lineage>
</organism>
<feature type="domain" description="UMOD/GP2/OIT3-like D8C" evidence="3">
    <location>
        <begin position="48"/>
        <end position="124"/>
    </location>
</feature>
<dbReference type="OrthoDB" id="10043005at2759"/>
<evidence type="ECO:0000313" key="5">
    <source>
        <dbReference type="RefSeq" id="XP_013385881.1"/>
    </source>
</evidence>
<dbReference type="STRING" id="7574.A0A1S3HK96"/>
<sequence length="127" mass="14260">MELNQAWRNRGFTVTWSDTHHCDREPDNQYSNADGWTEGWYRFTGDAGTKLANECVQPFHCGSYANMWLSDPEPAEADGSVDRQVCVSSEPDCCVDTLTVKVLNCGSHFLYYLPQAPACYATFCGDN</sequence>
<dbReference type="Pfam" id="PF23283">
    <property type="entry name" value="D8C_UMOD"/>
    <property type="match status" value="1"/>
</dbReference>
<dbReference type="GeneID" id="106155543"/>
<dbReference type="InterPro" id="IPR057774">
    <property type="entry name" value="D8C_UMOD/GP2/OIT3-like"/>
</dbReference>
<keyword evidence="2" id="KW-1015">Disulfide bond</keyword>
<evidence type="ECO:0000256" key="2">
    <source>
        <dbReference type="ARBA" id="ARBA00023157"/>
    </source>
</evidence>
<name>A0A1S3HK96_LINAN</name>
<reference evidence="5" key="1">
    <citation type="submission" date="2025-08" db="UniProtKB">
        <authorList>
            <consortium name="RefSeq"/>
        </authorList>
    </citation>
    <scope>IDENTIFICATION</scope>
    <source>
        <tissue evidence="5">Gonads</tissue>
    </source>
</reference>
<evidence type="ECO:0000259" key="3">
    <source>
        <dbReference type="Pfam" id="PF23283"/>
    </source>
</evidence>
<evidence type="ECO:0000313" key="4">
    <source>
        <dbReference type="Proteomes" id="UP000085678"/>
    </source>
</evidence>
<dbReference type="AlphaFoldDB" id="A0A1S3HK96"/>
<dbReference type="RefSeq" id="XP_013385881.1">
    <property type="nucleotide sequence ID" value="XM_013530427.1"/>
</dbReference>
<evidence type="ECO:0000256" key="1">
    <source>
        <dbReference type="ARBA" id="ARBA00022729"/>
    </source>
</evidence>
<keyword evidence="4" id="KW-1185">Reference proteome</keyword>
<keyword evidence="1" id="KW-0732">Signal</keyword>
<gene>
    <name evidence="5" type="primary">LOC106155543</name>
</gene>
<proteinExistence type="predicted"/>
<dbReference type="InParanoid" id="A0A1S3HK96"/>
<accession>A0A1S3HK96</accession>
<protein>
    <submittedName>
        <fullName evidence="5">Oncoprotein-induced transcript 3 protein</fullName>
    </submittedName>
</protein>
<dbReference type="KEGG" id="lak:106155543"/>
<dbReference type="Proteomes" id="UP000085678">
    <property type="component" value="Unplaced"/>
</dbReference>